<keyword evidence="1" id="KW-0677">Repeat</keyword>
<evidence type="ECO:0000313" key="4">
    <source>
        <dbReference type="Proteomes" id="UP000504636"/>
    </source>
</evidence>
<keyword evidence="4" id="KW-1185">Reference proteome</keyword>
<protein>
    <recommendedName>
        <fullName evidence="2">Nephrocystin 3-like N-terminal domain-containing protein</fullName>
    </recommendedName>
</protein>
<reference evidence="5" key="2">
    <citation type="submission" date="2020-04" db="EMBL/GenBank/DDBJ databases">
        <authorList>
            <consortium name="NCBI Genome Project"/>
        </authorList>
    </citation>
    <scope>NUCLEOTIDE SEQUENCE</scope>
    <source>
        <strain evidence="5">CBS 304.34</strain>
    </source>
</reference>
<gene>
    <name evidence="3 5" type="ORF">BDZ99DRAFT_567348</name>
</gene>
<dbReference type="GeneID" id="54468569"/>
<evidence type="ECO:0000256" key="1">
    <source>
        <dbReference type="ARBA" id="ARBA00022737"/>
    </source>
</evidence>
<dbReference type="AlphaFoldDB" id="A0A6A6Z5I7"/>
<organism evidence="3">
    <name type="scientific">Mytilinidion resinicola</name>
    <dbReference type="NCBI Taxonomy" id="574789"/>
    <lineage>
        <taxon>Eukaryota</taxon>
        <taxon>Fungi</taxon>
        <taxon>Dikarya</taxon>
        <taxon>Ascomycota</taxon>
        <taxon>Pezizomycotina</taxon>
        <taxon>Dothideomycetes</taxon>
        <taxon>Pleosporomycetidae</taxon>
        <taxon>Mytilinidiales</taxon>
        <taxon>Mytilinidiaceae</taxon>
        <taxon>Mytilinidion</taxon>
    </lineage>
</organism>
<dbReference type="InterPro" id="IPR056884">
    <property type="entry name" value="NPHP3-like_N"/>
</dbReference>
<name>A0A6A6Z5I7_9PEZI</name>
<evidence type="ECO:0000313" key="5">
    <source>
        <dbReference type="RefSeq" id="XP_033582481.1"/>
    </source>
</evidence>
<dbReference type="EMBL" id="MU003694">
    <property type="protein sequence ID" value="KAF2815517.1"/>
    <property type="molecule type" value="Genomic_DNA"/>
</dbReference>
<feature type="domain" description="Nephrocystin 3-like N-terminal" evidence="2">
    <location>
        <begin position="101"/>
        <end position="256"/>
    </location>
</feature>
<dbReference type="RefSeq" id="XP_033582481.1">
    <property type="nucleotide sequence ID" value="XM_033727676.1"/>
</dbReference>
<evidence type="ECO:0000313" key="3">
    <source>
        <dbReference type="EMBL" id="KAF2815517.1"/>
    </source>
</evidence>
<accession>A0A6A6Z5I7</accession>
<proteinExistence type="predicted"/>
<evidence type="ECO:0000259" key="2">
    <source>
        <dbReference type="Pfam" id="PF24883"/>
    </source>
</evidence>
<dbReference type="PANTHER" id="PTHR10039">
    <property type="entry name" value="AMELOGENIN"/>
    <property type="match status" value="1"/>
</dbReference>
<dbReference type="Pfam" id="PF24883">
    <property type="entry name" value="NPHP3_N"/>
    <property type="match status" value="1"/>
</dbReference>
<sequence length="268" mass="30589">MLVDLDNPIKDQAKYARILAWKRWINLSENQVSNNRAAGSALQVNAPVGRDVIKNQVNFGPTGQSAETDQERCRKALSKTNPYSNHGYQNIITDRGNVLNGTCRWIEEDDDFREWRRQSDKILWIRGGPGKGETFLSIHLTEYLKGQHLRQPLIGLPRPLVLTFFCSYANIERTVSVFVVRSLLAQLPEADGSLYEDVPPAFRDHEARKDDLFSNDNQEAMWGLVVKMLGRVKWQVYLVLDGPDECEDASINFLQIKLQHLYSTVTKA</sequence>
<dbReference type="PANTHER" id="PTHR10039:SF14">
    <property type="entry name" value="NACHT DOMAIN-CONTAINING PROTEIN"/>
    <property type="match status" value="1"/>
</dbReference>
<reference evidence="5" key="3">
    <citation type="submission" date="2025-04" db="UniProtKB">
        <authorList>
            <consortium name="RefSeq"/>
        </authorList>
    </citation>
    <scope>IDENTIFICATION</scope>
    <source>
        <strain evidence="5">CBS 304.34</strain>
    </source>
</reference>
<reference evidence="3 5" key="1">
    <citation type="journal article" date="2020" name="Stud. Mycol.">
        <title>101 Dothideomycetes genomes: a test case for predicting lifestyles and emergence of pathogens.</title>
        <authorList>
            <person name="Haridas S."/>
            <person name="Albert R."/>
            <person name="Binder M."/>
            <person name="Bloem J."/>
            <person name="Labutti K."/>
            <person name="Salamov A."/>
            <person name="Andreopoulos B."/>
            <person name="Baker S."/>
            <person name="Barry K."/>
            <person name="Bills G."/>
            <person name="Bluhm B."/>
            <person name="Cannon C."/>
            <person name="Castanera R."/>
            <person name="Culley D."/>
            <person name="Daum C."/>
            <person name="Ezra D."/>
            <person name="Gonzalez J."/>
            <person name="Henrissat B."/>
            <person name="Kuo A."/>
            <person name="Liang C."/>
            <person name="Lipzen A."/>
            <person name="Lutzoni F."/>
            <person name="Magnuson J."/>
            <person name="Mondo S."/>
            <person name="Nolan M."/>
            <person name="Ohm R."/>
            <person name="Pangilinan J."/>
            <person name="Park H.-J."/>
            <person name="Ramirez L."/>
            <person name="Alfaro M."/>
            <person name="Sun H."/>
            <person name="Tritt A."/>
            <person name="Yoshinaga Y."/>
            <person name="Zwiers L.-H."/>
            <person name="Turgeon B."/>
            <person name="Goodwin S."/>
            <person name="Spatafora J."/>
            <person name="Crous P."/>
            <person name="Grigoriev I."/>
        </authorList>
    </citation>
    <scope>NUCLEOTIDE SEQUENCE</scope>
    <source>
        <strain evidence="3 5">CBS 304.34</strain>
    </source>
</reference>
<dbReference type="Proteomes" id="UP000504636">
    <property type="component" value="Unplaced"/>
</dbReference>
<dbReference type="OrthoDB" id="5418336at2759"/>